<gene>
    <name evidence="2" type="ORF">EJ104_00040</name>
</gene>
<dbReference type="EMBL" id="RXPE01000001">
    <property type="protein sequence ID" value="RTR30685.1"/>
    <property type="molecule type" value="Genomic_DNA"/>
</dbReference>
<evidence type="ECO:0000259" key="1">
    <source>
        <dbReference type="Pfam" id="PF04167"/>
    </source>
</evidence>
<sequence>MRRKVHDLREWTGALEYSQRLEVAGDFLMVDFVAHRVRQPLTVDFGGESLRLFDHGWRWVRAHPRSAPAGVVGEALTVLLDASGQPLELYIDIHQGGGVDAGTGLPWIDDLYLDVAGLFGPDWQPRHLLLLDEDELAVAVAEGAVSEAQASATHAQAQQVMTALAANAYPPLRAVRAWLAQAAGHRSGEQE</sequence>
<name>A0A3S0ISV4_9DEIO</name>
<accession>A0A3S0ISV4</accession>
<evidence type="ECO:0000313" key="2">
    <source>
        <dbReference type="EMBL" id="RTR30685.1"/>
    </source>
</evidence>
<organism evidence="2 3">
    <name type="scientific">Deinococcus radiophilus</name>
    <dbReference type="NCBI Taxonomy" id="32062"/>
    <lineage>
        <taxon>Bacteria</taxon>
        <taxon>Thermotogati</taxon>
        <taxon>Deinococcota</taxon>
        <taxon>Deinococci</taxon>
        <taxon>Deinococcales</taxon>
        <taxon>Deinococcaceae</taxon>
        <taxon>Deinococcus</taxon>
    </lineage>
</organism>
<evidence type="ECO:0000313" key="3">
    <source>
        <dbReference type="Proteomes" id="UP000277766"/>
    </source>
</evidence>
<dbReference type="Proteomes" id="UP000277766">
    <property type="component" value="Unassembled WGS sequence"/>
</dbReference>
<dbReference type="InterPro" id="IPR007295">
    <property type="entry name" value="DUF402"/>
</dbReference>
<keyword evidence="3" id="KW-1185">Reference proteome</keyword>
<feature type="domain" description="DUF402" evidence="1">
    <location>
        <begin position="77"/>
        <end position="168"/>
    </location>
</feature>
<dbReference type="InterPro" id="IPR035930">
    <property type="entry name" value="FomD-like_sf"/>
</dbReference>
<protein>
    <submittedName>
        <fullName evidence="2">DUF402 domain-containing protein</fullName>
    </submittedName>
</protein>
<dbReference type="Pfam" id="PF04167">
    <property type="entry name" value="DUF402"/>
    <property type="match status" value="1"/>
</dbReference>
<reference evidence="2 3" key="1">
    <citation type="submission" date="2018-12" db="EMBL/GenBank/DDBJ databases">
        <title>Deinococcus radiophilus ATCC 27603 genome sequencing and assembly.</title>
        <authorList>
            <person name="Maclea K.S."/>
            <person name="Maynard C.R."/>
        </authorList>
    </citation>
    <scope>NUCLEOTIDE SEQUENCE [LARGE SCALE GENOMIC DNA]</scope>
    <source>
        <strain evidence="2 3">ATCC 27603</strain>
    </source>
</reference>
<dbReference type="Gene3D" id="2.40.380.10">
    <property type="entry name" value="FomD-like"/>
    <property type="match status" value="1"/>
</dbReference>
<proteinExistence type="predicted"/>
<dbReference type="PANTHER" id="PTHR41271:SF1">
    <property type="entry name" value="DUF402 DOMAIN-CONTAINING PROTEIN"/>
    <property type="match status" value="1"/>
</dbReference>
<dbReference type="RefSeq" id="WP_126350713.1">
    <property type="nucleotide sequence ID" value="NZ_CP086380.1"/>
</dbReference>
<dbReference type="PANTHER" id="PTHR41271">
    <property type="entry name" value="DUF402 DOMAIN-CONTAINING PROTEIN"/>
    <property type="match status" value="1"/>
</dbReference>
<dbReference type="SUPFAM" id="SSF159234">
    <property type="entry name" value="FomD-like"/>
    <property type="match status" value="1"/>
</dbReference>
<comment type="caution">
    <text evidence="2">The sequence shown here is derived from an EMBL/GenBank/DDBJ whole genome shotgun (WGS) entry which is preliminary data.</text>
</comment>
<dbReference type="OrthoDB" id="2002222at2"/>
<dbReference type="AlphaFoldDB" id="A0A3S0ISV4"/>